<dbReference type="RefSeq" id="WP_311949854.1">
    <property type="nucleotide sequence ID" value="NZ_JAVLVU010000001.1"/>
</dbReference>
<protein>
    <recommendedName>
        <fullName evidence="3">Outer membrane protein beta-barrel domain-containing protein</fullName>
    </recommendedName>
</protein>
<dbReference type="Proteomes" id="UP001258315">
    <property type="component" value="Unassembled WGS sequence"/>
</dbReference>
<evidence type="ECO:0008006" key="3">
    <source>
        <dbReference type="Google" id="ProtNLM"/>
    </source>
</evidence>
<sequence>MALLHKSKSSSTSSGAKLSVGVDFGLPVGDWKNAYSIGFGGNGKAEIPVASGVNFTLTAGYTSFYAKDANKAARKAFGIDTYDGFIPVKAGGKFFLGENFYAEGELGARFGTNNSTGTAFIYAPGLGFSFPVSDKHDIDFGARYEGWSQDGGNVGMVGFRFAYKFGL</sequence>
<proteinExistence type="predicted"/>
<dbReference type="SUPFAM" id="SSF56935">
    <property type="entry name" value="Porins"/>
    <property type="match status" value="1"/>
</dbReference>
<keyword evidence="2" id="KW-1185">Reference proteome</keyword>
<gene>
    <name evidence="1" type="ORF">QE417_002161</name>
</gene>
<comment type="caution">
    <text evidence="1">The sequence shown here is derived from an EMBL/GenBank/DDBJ whole genome shotgun (WGS) entry which is preliminary data.</text>
</comment>
<dbReference type="EMBL" id="JAVLVU010000001">
    <property type="protein sequence ID" value="MDT3403089.1"/>
    <property type="molecule type" value="Genomic_DNA"/>
</dbReference>
<reference evidence="2" key="1">
    <citation type="submission" date="2023-07" db="EMBL/GenBank/DDBJ databases">
        <title>Functional and genomic diversity of the sorghum phyllosphere microbiome.</title>
        <authorList>
            <person name="Shade A."/>
        </authorList>
    </citation>
    <scope>NUCLEOTIDE SEQUENCE [LARGE SCALE GENOMIC DNA]</scope>
    <source>
        <strain evidence="2">SORGH_AS_0422</strain>
    </source>
</reference>
<accession>A0ABU3GTK6</accession>
<evidence type="ECO:0000313" key="1">
    <source>
        <dbReference type="EMBL" id="MDT3403089.1"/>
    </source>
</evidence>
<name>A0ABU3GTK6_9SPHI</name>
<organism evidence="1 2">
    <name type="scientific">Mucilaginibacter terrae</name>
    <dbReference type="NCBI Taxonomy" id="1955052"/>
    <lineage>
        <taxon>Bacteria</taxon>
        <taxon>Pseudomonadati</taxon>
        <taxon>Bacteroidota</taxon>
        <taxon>Sphingobacteriia</taxon>
        <taxon>Sphingobacteriales</taxon>
        <taxon>Sphingobacteriaceae</taxon>
        <taxon>Mucilaginibacter</taxon>
    </lineage>
</organism>
<evidence type="ECO:0000313" key="2">
    <source>
        <dbReference type="Proteomes" id="UP001258315"/>
    </source>
</evidence>